<evidence type="ECO:0000256" key="1">
    <source>
        <dbReference type="ARBA" id="ARBA00001961"/>
    </source>
</evidence>
<dbReference type="InterPro" id="IPR005123">
    <property type="entry name" value="Oxoglu/Fe-dep_dioxygenase_dom"/>
</dbReference>
<dbReference type="PANTHER" id="PTHR10869">
    <property type="entry name" value="PROLYL 4-HYDROXYLASE ALPHA SUBUNIT"/>
    <property type="match status" value="1"/>
</dbReference>
<sequence length="491" mass="55420">MARPRRFQSRPLSLPLFLLHSSLLLPLISYVRGQRYDVNDERAPVVERRREQVYRAADVCAEEVGTSLGEDFLSCVVEGLERDGKNGDGDAFPVPPHSFHPLTVHGGRDSANHGLMLLDLLRNYTCDRVEDGGSPPVRTSIWTYDERINLDAVDRMSCPAHLVDDDEDEDEIVDWVVRTGFLPAGDDTGRPGEYTIEEAEKQCEGTKACGGFTYKLGDGPKQTIWFKGLENGRLSRVNKSDKWRSHLLPRKPTIPRRCLVDVDEEQEAEEEEYAPPTEYEVEIIRDEPLVAVVPHFASDADCAALMKAGKSDEHMGRAQEFGQGATEYRRSYSSNIQVDYEDRSDPITRFSERMFAFVRDVGGYDVHGPGQEPINAVLYRRPGDEYRPHCDGPCHGGPYNRGDRVATSILYCDSSDDGGGRTSFTRSGLMVSPRRGSLLLFTYKYENGTVDTGFTEHSGCPIKGGRKWIATQWYREGVDYDRDWESYAYDR</sequence>
<comment type="cofactor">
    <cofactor evidence="1">
        <name>L-ascorbate</name>
        <dbReference type="ChEBI" id="CHEBI:38290"/>
    </cofactor>
</comment>
<evidence type="ECO:0000256" key="5">
    <source>
        <dbReference type="ARBA" id="ARBA00023004"/>
    </source>
</evidence>
<proteinExistence type="predicted"/>
<evidence type="ECO:0000256" key="3">
    <source>
        <dbReference type="ARBA" id="ARBA00022964"/>
    </source>
</evidence>
<keyword evidence="6" id="KW-0732">Signal</keyword>
<dbReference type="PANTHER" id="PTHR10869:SF246">
    <property type="entry name" value="TRANSMEMBRANE PROLYL 4-HYDROXYLASE"/>
    <property type="match status" value="1"/>
</dbReference>
<evidence type="ECO:0000259" key="7">
    <source>
        <dbReference type="PROSITE" id="PS51471"/>
    </source>
</evidence>
<feature type="signal peptide" evidence="6">
    <location>
        <begin position="1"/>
        <end position="33"/>
    </location>
</feature>
<reference evidence="8" key="1">
    <citation type="submission" date="2021-01" db="EMBL/GenBank/DDBJ databases">
        <authorList>
            <person name="Corre E."/>
            <person name="Pelletier E."/>
            <person name="Niang G."/>
            <person name="Scheremetjew M."/>
            <person name="Finn R."/>
            <person name="Kale V."/>
            <person name="Holt S."/>
            <person name="Cochrane G."/>
            <person name="Meng A."/>
            <person name="Brown T."/>
            <person name="Cohen L."/>
        </authorList>
    </citation>
    <scope>NUCLEOTIDE SEQUENCE</scope>
    <source>
        <strain evidence="8">Grunow 1884</strain>
    </source>
</reference>
<accession>A0A7S1ZNJ8</accession>
<keyword evidence="3" id="KW-0223">Dioxygenase</keyword>
<evidence type="ECO:0000256" key="4">
    <source>
        <dbReference type="ARBA" id="ARBA00023002"/>
    </source>
</evidence>
<organism evidence="8">
    <name type="scientific">Trieres chinensis</name>
    <name type="common">Marine centric diatom</name>
    <name type="synonym">Odontella sinensis</name>
    <dbReference type="NCBI Taxonomy" id="1514140"/>
    <lineage>
        <taxon>Eukaryota</taxon>
        <taxon>Sar</taxon>
        <taxon>Stramenopiles</taxon>
        <taxon>Ochrophyta</taxon>
        <taxon>Bacillariophyta</taxon>
        <taxon>Mediophyceae</taxon>
        <taxon>Biddulphiophycidae</taxon>
        <taxon>Eupodiscales</taxon>
        <taxon>Parodontellaceae</taxon>
        <taxon>Trieres</taxon>
    </lineage>
</organism>
<dbReference type="GO" id="GO:0005506">
    <property type="term" value="F:iron ion binding"/>
    <property type="evidence" value="ECO:0007669"/>
    <property type="project" value="InterPro"/>
</dbReference>
<keyword evidence="4" id="KW-0560">Oxidoreductase</keyword>
<dbReference type="GO" id="GO:0031418">
    <property type="term" value="F:L-ascorbic acid binding"/>
    <property type="evidence" value="ECO:0007669"/>
    <property type="project" value="InterPro"/>
</dbReference>
<dbReference type="PROSITE" id="PS51471">
    <property type="entry name" value="FE2OG_OXY"/>
    <property type="match status" value="1"/>
</dbReference>
<dbReference type="GO" id="GO:0004656">
    <property type="term" value="F:procollagen-proline 4-dioxygenase activity"/>
    <property type="evidence" value="ECO:0007669"/>
    <property type="project" value="TreeGrafter"/>
</dbReference>
<keyword evidence="5" id="KW-0408">Iron</keyword>
<dbReference type="SMART" id="SM00702">
    <property type="entry name" value="P4Hc"/>
    <property type="match status" value="1"/>
</dbReference>
<keyword evidence="2" id="KW-0479">Metal-binding</keyword>
<dbReference type="InterPro" id="IPR006620">
    <property type="entry name" value="Pro_4_hyd_alph"/>
</dbReference>
<dbReference type="EMBL" id="HBGO01021896">
    <property type="protein sequence ID" value="CAD9344444.1"/>
    <property type="molecule type" value="Transcribed_RNA"/>
</dbReference>
<evidence type="ECO:0000313" key="8">
    <source>
        <dbReference type="EMBL" id="CAD9344444.1"/>
    </source>
</evidence>
<evidence type="ECO:0000256" key="2">
    <source>
        <dbReference type="ARBA" id="ARBA00022723"/>
    </source>
</evidence>
<dbReference type="Pfam" id="PF13640">
    <property type="entry name" value="2OG-FeII_Oxy_3"/>
    <property type="match status" value="1"/>
</dbReference>
<evidence type="ECO:0000256" key="6">
    <source>
        <dbReference type="SAM" id="SignalP"/>
    </source>
</evidence>
<gene>
    <name evidence="8" type="ORF">OSIN01602_LOCUS12586</name>
</gene>
<dbReference type="AlphaFoldDB" id="A0A7S1ZNJ8"/>
<dbReference type="Gene3D" id="2.60.120.620">
    <property type="entry name" value="q2cbj1_9rhob like domain"/>
    <property type="match status" value="1"/>
</dbReference>
<dbReference type="InterPro" id="IPR045054">
    <property type="entry name" value="P4HA-like"/>
</dbReference>
<name>A0A7S1ZNJ8_TRICV</name>
<dbReference type="GO" id="GO:0005783">
    <property type="term" value="C:endoplasmic reticulum"/>
    <property type="evidence" value="ECO:0007669"/>
    <property type="project" value="TreeGrafter"/>
</dbReference>
<feature type="domain" description="Fe2OG dioxygenase" evidence="7">
    <location>
        <begin position="365"/>
        <end position="476"/>
    </location>
</feature>
<feature type="chain" id="PRO_5031409620" description="Fe2OG dioxygenase domain-containing protein" evidence="6">
    <location>
        <begin position="34"/>
        <end position="491"/>
    </location>
</feature>
<dbReference type="InterPro" id="IPR044862">
    <property type="entry name" value="Pro_4_hyd_alph_FE2OG_OXY"/>
</dbReference>
<protein>
    <recommendedName>
        <fullName evidence="7">Fe2OG dioxygenase domain-containing protein</fullName>
    </recommendedName>
</protein>